<dbReference type="Proteomes" id="UP000005233">
    <property type="component" value="Chromosome"/>
</dbReference>
<dbReference type="PANTHER" id="PTHR34298:SF2">
    <property type="entry name" value="SEGREGATION AND CONDENSATION PROTEIN B"/>
    <property type="match status" value="1"/>
</dbReference>
<keyword evidence="3" id="KW-0159">Chromosome partition</keyword>
<protein>
    <submittedName>
        <fullName evidence="5">Segregation and condensation protein B</fullName>
    </submittedName>
</protein>
<reference evidence="5 6" key="1">
    <citation type="journal article" date="2012" name="J. Bacteriol.">
        <title>Complete genome sequence of a thermophilic methanogen, Methanocella conradii HZ254, isolated from Chinese rice field soil.</title>
        <authorList>
            <person name="Lu Z."/>
            <person name="Lu Y."/>
        </authorList>
    </citation>
    <scope>NUCLEOTIDE SEQUENCE [LARGE SCALE GENOMIC DNA]</scope>
    <source>
        <strain evidence="6">DSM 24694 / JCM 17849 / CGMCC 1.5162 / HZ254</strain>
    </source>
</reference>
<evidence type="ECO:0000313" key="5">
    <source>
        <dbReference type="EMBL" id="AFC99745.1"/>
    </source>
</evidence>
<keyword evidence="1" id="KW-0963">Cytoplasm</keyword>
<dbReference type="InterPro" id="IPR036390">
    <property type="entry name" value="WH_DNA-bd_sf"/>
</dbReference>
<evidence type="ECO:0000256" key="1">
    <source>
        <dbReference type="ARBA" id="ARBA00022490"/>
    </source>
</evidence>
<evidence type="ECO:0000256" key="2">
    <source>
        <dbReference type="ARBA" id="ARBA00022618"/>
    </source>
</evidence>
<dbReference type="Gene3D" id="1.10.10.10">
    <property type="entry name" value="Winged helix-like DNA-binding domain superfamily/Winged helix DNA-binding domain"/>
    <property type="match status" value="2"/>
</dbReference>
<organism evidence="5 6">
    <name type="scientific">Methanocella conradii (strain DSM 24694 / JCM 17849 / CGMCC 1.5162 / HZ254)</name>
    <dbReference type="NCBI Taxonomy" id="1041930"/>
    <lineage>
        <taxon>Archaea</taxon>
        <taxon>Methanobacteriati</taxon>
        <taxon>Methanobacteriota</taxon>
        <taxon>Stenosarchaea group</taxon>
        <taxon>Methanomicrobia</taxon>
        <taxon>Methanocellales</taxon>
        <taxon>Methanocellaceae</taxon>
        <taxon>Methanocella</taxon>
    </lineage>
</organism>
<dbReference type="RefSeq" id="WP_014405583.1">
    <property type="nucleotide sequence ID" value="NC_017034.1"/>
</dbReference>
<dbReference type="InterPro" id="IPR005234">
    <property type="entry name" value="ScpB_csome_segregation"/>
</dbReference>
<gene>
    <name evidence="5" type="primary">scpB</name>
    <name evidence="5" type="ordered locus">Mtc_0990</name>
</gene>
<dbReference type="GO" id="GO:0051301">
    <property type="term" value="P:cell division"/>
    <property type="evidence" value="ECO:0007669"/>
    <property type="project" value="UniProtKB-KW"/>
</dbReference>
<dbReference type="AlphaFoldDB" id="H8I5S8"/>
<dbReference type="HOGENOM" id="CLU_045647_5_4_2"/>
<dbReference type="SUPFAM" id="SSF46785">
    <property type="entry name" value="Winged helix' DNA-binding domain"/>
    <property type="match status" value="2"/>
</dbReference>
<dbReference type="KEGG" id="mez:Mtc_0990"/>
<proteinExistence type="predicted"/>
<dbReference type="eggNOG" id="arCOG02613">
    <property type="taxonomic scope" value="Archaea"/>
</dbReference>
<keyword evidence="4" id="KW-0131">Cell cycle</keyword>
<evidence type="ECO:0000256" key="3">
    <source>
        <dbReference type="ARBA" id="ARBA00022829"/>
    </source>
</evidence>
<sequence length="196" mass="22145">MDEKSLLEAALFSAGGPVSEQQLKGLLSRSSTYINSLVEKLMEEYRQRGSPIEVVRLEGKYSMQLKPEYAERVMALSPGELKPPVLRTLSVIAYYQPIQQSDLVEVRGQAAYEHVALLLEKGLIQKKRAGRSYELTTTDKFCDYFGLSRGDVESIKAQIKNKAKLKKESLSRWLESKVPDMDAFDAVRKLMPVGKR</sequence>
<dbReference type="NCBIfam" id="TIGR00281">
    <property type="entry name" value="SMC-Scp complex subunit ScpB"/>
    <property type="match status" value="1"/>
</dbReference>
<dbReference type="PANTHER" id="PTHR34298">
    <property type="entry name" value="SEGREGATION AND CONDENSATION PROTEIN B"/>
    <property type="match status" value="1"/>
</dbReference>
<dbReference type="InterPro" id="IPR036388">
    <property type="entry name" value="WH-like_DNA-bd_sf"/>
</dbReference>
<dbReference type="Pfam" id="PF04079">
    <property type="entry name" value="SMC_ScpB"/>
    <property type="match status" value="1"/>
</dbReference>
<keyword evidence="2" id="KW-0132">Cell division</keyword>
<dbReference type="GO" id="GO:0051304">
    <property type="term" value="P:chromosome separation"/>
    <property type="evidence" value="ECO:0007669"/>
    <property type="project" value="InterPro"/>
</dbReference>
<dbReference type="EMBL" id="CP003243">
    <property type="protein sequence ID" value="AFC99745.1"/>
    <property type="molecule type" value="Genomic_DNA"/>
</dbReference>
<dbReference type="OrthoDB" id="8628at2157"/>
<keyword evidence="6" id="KW-1185">Reference proteome</keyword>
<dbReference type="GeneID" id="11971113"/>
<evidence type="ECO:0000256" key="4">
    <source>
        <dbReference type="ARBA" id="ARBA00023306"/>
    </source>
</evidence>
<evidence type="ECO:0000313" key="6">
    <source>
        <dbReference type="Proteomes" id="UP000005233"/>
    </source>
</evidence>
<name>H8I5S8_METCZ</name>
<accession>H8I5S8</accession>
<dbReference type="STRING" id="1041930.Mtc_0990"/>